<accession>A0A0F3NMB8</accession>
<evidence type="ECO:0000256" key="10">
    <source>
        <dbReference type="HAMAP-Rule" id="MF_00127"/>
    </source>
</evidence>
<feature type="binding site" evidence="11">
    <location>
        <begin position="88"/>
        <end position="90"/>
    </location>
    <ligand>
        <name>L-histidine</name>
        <dbReference type="ChEBI" id="CHEBI:57595"/>
    </ligand>
</feature>
<keyword evidence="7 10" id="KW-0648">Protein biosynthesis</keyword>
<keyword evidence="14" id="KW-1185">Reference proteome</keyword>
<dbReference type="Pfam" id="PF03129">
    <property type="entry name" value="HGTP_anticodon"/>
    <property type="match status" value="1"/>
</dbReference>
<comment type="subunit">
    <text evidence="2 10">Homodimer.</text>
</comment>
<dbReference type="Gene3D" id="3.40.50.800">
    <property type="entry name" value="Anticodon-binding domain"/>
    <property type="match status" value="1"/>
</dbReference>
<organism evidence="13 14">
    <name type="scientific">Candidatus Neoehrlichia procyonis str. RAC413</name>
    <dbReference type="NCBI Taxonomy" id="1359163"/>
    <lineage>
        <taxon>Bacteria</taxon>
        <taxon>Pseudomonadati</taxon>
        <taxon>Pseudomonadota</taxon>
        <taxon>Alphaproteobacteria</taxon>
        <taxon>Rickettsiales</taxon>
        <taxon>Anaplasmataceae</taxon>
        <taxon>Candidatus Neoehrlichia</taxon>
    </lineage>
</organism>
<feature type="binding site" evidence="11">
    <location>
        <begin position="266"/>
        <end position="267"/>
    </location>
    <ligand>
        <name>L-histidine</name>
        <dbReference type="ChEBI" id="CHEBI:57595"/>
    </ligand>
</feature>
<evidence type="ECO:0000256" key="5">
    <source>
        <dbReference type="ARBA" id="ARBA00022741"/>
    </source>
</evidence>
<dbReference type="Pfam" id="PF13393">
    <property type="entry name" value="tRNA-synt_His"/>
    <property type="match status" value="1"/>
</dbReference>
<sequence length="415" mass="47705">MSSNTNQRKFQTVRGTKDLLFDEVYKFQYIRDIAQEVGHRYGFLPVETPIFEFSDVFYKTLGDTSDIITKEMYTFNDRNGESITLRPEFTAAIVRLLISSNLELPTRIFTSGPVFRYERPQKCRQRQFHQINYEFFGVDSYIADVEIICLAYNVLEGLDISKKVILEINSLGSKEVINLYKSALVKYLTQYKDYLSEDSKKRLAINPLRVLDSKHKQDIDILKDAPVISDFYDKYSKQFFNNILEKLSEFNIRYKINTKLVRGLDYYCHTVFEFTTEHLGSQSAVIAGGRYDNLVSNMGGSNTSAVGFAGGIERIASLMNYYHKEHSGIVLVPIGEEAKNYAIGLAYKLRCHGLKVLWNYGVNLKYGLKQANKLNAKIALIFGEREIDNNYVIVKDMNTGQQKEVKASEISQNLY</sequence>
<dbReference type="PANTHER" id="PTHR43707">
    <property type="entry name" value="HISTIDYL-TRNA SYNTHETASE"/>
    <property type="match status" value="1"/>
</dbReference>
<keyword evidence="3 10" id="KW-0963">Cytoplasm</keyword>
<evidence type="ECO:0000256" key="1">
    <source>
        <dbReference type="ARBA" id="ARBA00008226"/>
    </source>
</evidence>
<evidence type="ECO:0000256" key="3">
    <source>
        <dbReference type="ARBA" id="ARBA00022490"/>
    </source>
</evidence>
<dbReference type="NCBIfam" id="TIGR00442">
    <property type="entry name" value="hisS"/>
    <property type="match status" value="1"/>
</dbReference>
<dbReference type="InterPro" id="IPR045864">
    <property type="entry name" value="aa-tRNA-synth_II/BPL/LPL"/>
</dbReference>
<dbReference type="AlphaFoldDB" id="A0A0F3NMB8"/>
<dbReference type="GO" id="GO:0006427">
    <property type="term" value="P:histidyl-tRNA aminoacylation"/>
    <property type="evidence" value="ECO:0007669"/>
    <property type="project" value="UniProtKB-UniRule"/>
</dbReference>
<gene>
    <name evidence="10 13" type="primary">hisS</name>
    <name evidence="13" type="ORF">NLO413_0552</name>
</gene>
<feature type="binding site" evidence="11">
    <location>
        <position position="130"/>
    </location>
    <ligand>
        <name>L-histidine</name>
        <dbReference type="ChEBI" id="CHEBI:57595"/>
    </ligand>
</feature>
<feature type="binding site" evidence="11">
    <location>
        <position position="116"/>
    </location>
    <ligand>
        <name>L-histidine</name>
        <dbReference type="ChEBI" id="CHEBI:57595"/>
    </ligand>
</feature>
<dbReference type="GO" id="GO:0005737">
    <property type="term" value="C:cytoplasm"/>
    <property type="evidence" value="ECO:0007669"/>
    <property type="project" value="UniProtKB-SubCell"/>
</dbReference>
<dbReference type="PROSITE" id="PS50862">
    <property type="entry name" value="AA_TRNA_LIGASE_II"/>
    <property type="match status" value="1"/>
</dbReference>
<dbReference type="RefSeq" id="WP_045808946.1">
    <property type="nucleotide sequence ID" value="NZ_LANX01000001.1"/>
</dbReference>
<dbReference type="SUPFAM" id="SSF55681">
    <property type="entry name" value="Class II aaRS and biotin synthetases"/>
    <property type="match status" value="1"/>
</dbReference>
<feature type="binding site" evidence="11">
    <location>
        <position position="262"/>
    </location>
    <ligand>
        <name>L-histidine</name>
        <dbReference type="ChEBI" id="CHEBI:57595"/>
    </ligand>
</feature>
<dbReference type="EC" id="6.1.1.21" evidence="10"/>
<keyword evidence="6 10" id="KW-0067">ATP-binding</keyword>
<feature type="binding site" evidence="11">
    <location>
        <position position="134"/>
    </location>
    <ligand>
        <name>L-histidine</name>
        <dbReference type="ChEBI" id="CHEBI:57595"/>
    </ligand>
</feature>
<protein>
    <recommendedName>
        <fullName evidence="10">Histidine--tRNA ligase</fullName>
        <ecNumber evidence="10">6.1.1.21</ecNumber>
    </recommendedName>
    <alternativeName>
        <fullName evidence="10">Histidyl-tRNA synthetase</fullName>
        <shortName evidence="10">HisRS</shortName>
    </alternativeName>
</protein>
<reference evidence="13 14" key="1">
    <citation type="submission" date="2015-02" db="EMBL/GenBank/DDBJ databases">
        <title>Genome Sequencing of Rickettsiales.</title>
        <authorList>
            <person name="Daugherty S.C."/>
            <person name="Su Q."/>
            <person name="Abolude K."/>
            <person name="Beier-Sexton M."/>
            <person name="Carlyon J.A."/>
            <person name="Carter R."/>
            <person name="Day N.P."/>
            <person name="Dumler S.J."/>
            <person name="Dyachenko V."/>
            <person name="Godinez A."/>
            <person name="Kurtti T.J."/>
            <person name="Lichay M."/>
            <person name="Mullins K.E."/>
            <person name="Ott S."/>
            <person name="Pappas-Brown V."/>
            <person name="Paris D.H."/>
            <person name="Patel P."/>
            <person name="Richards A.L."/>
            <person name="Sadzewicz L."/>
            <person name="Sears K."/>
            <person name="Seidman D."/>
            <person name="Sengamalay N."/>
            <person name="Stenos J."/>
            <person name="Tallon L.J."/>
            <person name="Vincent G."/>
            <person name="Fraser C.M."/>
            <person name="Munderloh U."/>
            <person name="Dunning-Hotopp J.C."/>
        </authorList>
    </citation>
    <scope>NUCLEOTIDE SEQUENCE [LARGE SCALE GENOMIC DNA]</scope>
    <source>
        <strain evidence="13 14">RAC413</strain>
    </source>
</reference>
<dbReference type="PATRIC" id="fig|1359163.3.peg.540"/>
<dbReference type="InterPro" id="IPR015807">
    <property type="entry name" value="His-tRNA-ligase"/>
</dbReference>
<dbReference type="GO" id="GO:0005524">
    <property type="term" value="F:ATP binding"/>
    <property type="evidence" value="ECO:0007669"/>
    <property type="project" value="UniProtKB-UniRule"/>
</dbReference>
<dbReference type="InterPro" id="IPR006195">
    <property type="entry name" value="aa-tRNA-synth_II"/>
</dbReference>
<comment type="catalytic activity">
    <reaction evidence="9 10">
        <text>tRNA(His) + L-histidine + ATP = L-histidyl-tRNA(His) + AMP + diphosphate + H(+)</text>
        <dbReference type="Rhea" id="RHEA:17313"/>
        <dbReference type="Rhea" id="RHEA-COMP:9665"/>
        <dbReference type="Rhea" id="RHEA-COMP:9689"/>
        <dbReference type="ChEBI" id="CHEBI:15378"/>
        <dbReference type="ChEBI" id="CHEBI:30616"/>
        <dbReference type="ChEBI" id="CHEBI:33019"/>
        <dbReference type="ChEBI" id="CHEBI:57595"/>
        <dbReference type="ChEBI" id="CHEBI:78442"/>
        <dbReference type="ChEBI" id="CHEBI:78527"/>
        <dbReference type="ChEBI" id="CHEBI:456215"/>
        <dbReference type="EC" id="6.1.1.21"/>
    </reaction>
</comment>
<dbReference type="Gene3D" id="3.30.930.10">
    <property type="entry name" value="Bira Bifunctional Protein, Domain 2"/>
    <property type="match status" value="1"/>
</dbReference>
<dbReference type="GO" id="GO:0004821">
    <property type="term" value="F:histidine-tRNA ligase activity"/>
    <property type="evidence" value="ECO:0007669"/>
    <property type="project" value="UniProtKB-UniRule"/>
</dbReference>
<keyword evidence="4 10" id="KW-0436">Ligase</keyword>
<evidence type="ECO:0000256" key="2">
    <source>
        <dbReference type="ARBA" id="ARBA00011738"/>
    </source>
</evidence>
<evidence type="ECO:0000256" key="9">
    <source>
        <dbReference type="ARBA" id="ARBA00047639"/>
    </source>
</evidence>
<dbReference type="InterPro" id="IPR004516">
    <property type="entry name" value="HisRS/HisZ"/>
</dbReference>
<evidence type="ECO:0000313" key="13">
    <source>
        <dbReference type="EMBL" id="KJV69175.1"/>
    </source>
</evidence>
<evidence type="ECO:0000313" key="14">
    <source>
        <dbReference type="Proteomes" id="UP000033562"/>
    </source>
</evidence>
<evidence type="ECO:0000259" key="12">
    <source>
        <dbReference type="PROSITE" id="PS50862"/>
    </source>
</evidence>
<dbReference type="PANTHER" id="PTHR43707:SF1">
    <property type="entry name" value="HISTIDINE--TRNA LIGASE, MITOCHONDRIAL-RELATED"/>
    <property type="match status" value="1"/>
</dbReference>
<dbReference type="HAMAP" id="MF_00127">
    <property type="entry name" value="His_tRNA_synth"/>
    <property type="match status" value="1"/>
</dbReference>
<dbReference type="OrthoDB" id="9800814at2"/>
<dbReference type="InterPro" id="IPR041715">
    <property type="entry name" value="HisRS-like_core"/>
</dbReference>
<evidence type="ECO:0000256" key="11">
    <source>
        <dbReference type="PIRSR" id="PIRSR001549-1"/>
    </source>
</evidence>
<comment type="similarity">
    <text evidence="1 10">Belongs to the class-II aminoacyl-tRNA synthetase family.</text>
</comment>
<evidence type="ECO:0000256" key="7">
    <source>
        <dbReference type="ARBA" id="ARBA00022917"/>
    </source>
</evidence>
<proteinExistence type="inferred from homology"/>
<keyword evidence="8 10" id="KW-0030">Aminoacyl-tRNA synthetase</keyword>
<comment type="caution">
    <text evidence="13">The sequence shown here is derived from an EMBL/GenBank/DDBJ whole genome shotgun (WGS) entry which is preliminary data.</text>
</comment>
<evidence type="ECO:0000256" key="6">
    <source>
        <dbReference type="ARBA" id="ARBA00022840"/>
    </source>
</evidence>
<dbReference type="Proteomes" id="UP000033562">
    <property type="component" value="Unassembled WGS sequence"/>
</dbReference>
<dbReference type="STRING" id="1359163.NLO413_0552"/>
<dbReference type="EMBL" id="LANX01000001">
    <property type="protein sequence ID" value="KJV69175.1"/>
    <property type="molecule type" value="Genomic_DNA"/>
</dbReference>
<evidence type="ECO:0000256" key="4">
    <source>
        <dbReference type="ARBA" id="ARBA00022598"/>
    </source>
</evidence>
<evidence type="ECO:0000256" key="8">
    <source>
        <dbReference type="ARBA" id="ARBA00023146"/>
    </source>
</evidence>
<dbReference type="CDD" id="cd00773">
    <property type="entry name" value="HisRS-like_core"/>
    <property type="match status" value="1"/>
</dbReference>
<feature type="domain" description="Aminoacyl-transfer RNA synthetases class-II family profile" evidence="12">
    <location>
        <begin position="28"/>
        <end position="333"/>
    </location>
</feature>
<dbReference type="InterPro" id="IPR004154">
    <property type="entry name" value="Anticodon-bd"/>
</dbReference>
<keyword evidence="5 10" id="KW-0547">Nucleotide-binding</keyword>
<dbReference type="PIRSF" id="PIRSF001549">
    <property type="entry name" value="His-tRNA_synth"/>
    <property type="match status" value="1"/>
</dbReference>
<dbReference type="InterPro" id="IPR036621">
    <property type="entry name" value="Anticodon-bd_dom_sf"/>
</dbReference>
<dbReference type="SUPFAM" id="SSF52954">
    <property type="entry name" value="Class II aaRS ABD-related"/>
    <property type="match status" value="1"/>
</dbReference>
<name>A0A0F3NMB8_9RICK</name>
<comment type="subcellular location">
    <subcellularLocation>
        <location evidence="10">Cytoplasm</location>
    </subcellularLocation>
</comment>